<reference evidence="3" key="1">
    <citation type="submission" date="2023-01" db="EMBL/GenBank/DDBJ databases">
        <title>Metagenome sequencing of chrysophaentin producing Chrysophaeum taylorii.</title>
        <authorList>
            <person name="Davison J."/>
            <person name="Bewley C."/>
        </authorList>
    </citation>
    <scope>NUCLEOTIDE SEQUENCE</scope>
    <source>
        <strain evidence="3">NIES-1699</strain>
    </source>
</reference>
<dbReference type="Gene3D" id="1.10.8.270">
    <property type="entry name" value="putative rabgap domain of human tbc1 domain family member 14 like domains"/>
    <property type="match status" value="1"/>
</dbReference>
<protein>
    <recommendedName>
        <fullName evidence="2">Rab-GAP TBC domain-containing protein</fullName>
    </recommendedName>
</protein>
<dbReference type="PROSITE" id="PS50086">
    <property type="entry name" value="TBC_RABGAP"/>
    <property type="match status" value="1"/>
</dbReference>
<dbReference type="Pfam" id="PF00566">
    <property type="entry name" value="RabGAP-TBC"/>
    <property type="match status" value="1"/>
</dbReference>
<feature type="region of interest" description="Disordered" evidence="1">
    <location>
        <begin position="240"/>
        <end position="264"/>
    </location>
</feature>
<evidence type="ECO:0000313" key="3">
    <source>
        <dbReference type="EMBL" id="KAJ8609538.1"/>
    </source>
</evidence>
<dbReference type="InterPro" id="IPR035969">
    <property type="entry name" value="Rab-GAP_TBC_sf"/>
</dbReference>
<accession>A0AAD7UM48</accession>
<sequence length="879" mass="94395">MSRRSRDNNNSTDCSSSSSSSSSSESEDDTQVVEEDGAAEGEWSKYDLLVAEHREMCLEELVWRGIPRTRRRREWVRLSGAAERAEEEGFGDSASGLRPPPLLAEASSAEGMERLEASVPAHVLADIEIDVPRCGVSSRRVRAGVRRVLLAFAARNEATRYCQGLNVVAATILSALSPRPTDEDVTLAFWLVVVLAEERCAGWWESTFQALMRDIHECCGRARELSRRPEPVAPVVRKRFFGGGGGGSSTEARPASPKRRRSESVARDIGTAIEKLVEELGAPVDLMMSQWLLTAFAHAGGEVASIDLRLRALDVALCAPNPHGTDVDAARGPGSTALLALSLSAVAAARIDGSTADVVQAARALESALGDNSARERLFAAAHALSRDARLFSPSENASPKSVGAARAPWYGLCGNAQRLSPSAFWLEAARRVTENAVQPLERAVAAAAPSLGPRLEAAAARAAAAVADADAPPLAFAACDARSRAAMLRLVRHILGDPLVGSRDDAEALAPPNGAAAVVHAWGSRDDEATRENWKSEVVAVSRSARAPLRRFSLALFVAPLVDEESARRGSRDEGGLDDDADADDAVTKLASTAGVRLVVVDLEAFSPPKDGDRPLLAKTPLCASTFSDDDSNSADVAYALVAGRVALRGQRALLKAVGAALYHLSAHELRTRSRPDFFVVGPLDAETRRDLRDPGVYRHLAEDERRLLGLFGALPRARALYAIETLLARARSAQTAACALDTVANAPRCGPTWRSISRWLSSARSNETAGDDRAARHSLADLDIPELRALSADRQLPIEDCRAALREFDRRTWFRVYSRVARRPFLLRRFSADLCVCRQDLADALDSAVIVELPAMLKSAAALCGDADRAASRPPPT</sequence>
<name>A0AAD7UM48_9STRA</name>
<feature type="compositionally biased region" description="Acidic residues" evidence="1">
    <location>
        <begin position="25"/>
        <end position="38"/>
    </location>
</feature>
<gene>
    <name evidence="3" type="ORF">CTAYLR_006026</name>
</gene>
<organism evidence="3 4">
    <name type="scientific">Chrysophaeum taylorii</name>
    <dbReference type="NCBI Taxonomy" id="2483200"/>
    <lineage>
        <taxon>Eukaryota</taxon>
        <taxon>Sar</taxon>
        <taxon>Stramenopiles</taxon>
        <taxon>Ochrophyta</taxon>
        <taxon>Pelagophyceae</taxon>
        <taxon>Pelagomonadales</taxon>
        <taxon>Pelagomonadaceae</taxon>
        <taxon>Chrysophaeum</taxon>
    </lineage>
</organism>
<comment type="caution">
    <text evidence="3">The sequence shown here is derived from an EMBL/GenBank/DDBJ whole genome shotgun (WGS) entry which is preliminary data.</text>
</comment>
<keyword evidence="4" id="KW-1185">Reference proteome</keyword>
<dbReference type="AlphaFoldDB" id="A0AAD7UM48"/>
<dbReference type="SMART" id="SM00164">
    <property type="entry name" value="TBC"/>
    <property type="match status" value="1"/>
</dbReference>
<feature type="compositionally biased region" description="Low complexity" evidence="1">
    <location>
        <begin position="8"/>
        <end position="24"/>
    </location>
</feature>
<dbReference type="Proteomes" id="UP001230188">
    <property type="component" value="Unassembled WGS sequence"/>
</dbReference>
<proteinExistence type="predicted"/>
<dbReference type="EMBL" id="JAQMWT010000138">
    <property type="protein sequence ID" value="KAJ8609538.1"/>
    <property type="molecule type" value="Genomic_DNA"/>
</dbReference>
<feature type="region of interest" description="Disordered" evidence="1">
    <location>
        <begin position="1"/>
        <end position="38"/>
    </location>
</feature>
<evidence type="ECO:0000256" key="1">
    <source>
        <dbReference type="SAM" id="MobiDB-lite"/>
    </source>
</evidence>
<dbReference type="InterPro" id="IPR000195">
    <property type="entry name" value="Rab-GAP-TBC_dom"/>
</dbReference>
<evidence type="ECO:0000313" key="4">
    <source>
        <dbReference type="Proteomes" id="UP001230188"/>
    </source>
</evidence>
<feature type="domain" description="Rab-GAP TBC" evidence="2">
    <location>
        <begin position="65"/>
        <end position="320"/>
    </location>
</feature>
<evidence type="ECO:0000259" key="2">
    <source>
        <dbReference type="PROSITE" id="PS50086"/>
    </source>
</evidence>
<dbReference type="SUPFAM" id="SSF47923">
    <property type="entry name" value="Ypt/Rab-GAP domain of gyp1p"/>
    <property type="match status" value="1"/>
</dbReference>